<dbReference type="RefSeq" id="WP_263230827.1">
    <property type="nucleotide sequence ID" value="NZ_CP106793.1"/>
</dbReference>
<dbReference type="SUPFAM" id="SSF52091">
    <property type="entry name" value="SpoIIaa-like"/>
    <property type="match status" value="1"/>
</dbReference>
<dbReference type="Pfam" id="PF01740">
    <property type="entry name" value="STAS"/>
    <property type="match status" value="1"/>
</dbReference>
<feature type="domain" description="STAS" evidence="1">
    <location>
        <begin position="6"/>
        <end position="117"/>
    </location>
</feature>
<sequence>MTHVPSPCRVRNLPGRSLIVLPQEIDLSNSPALCAAITSFAGVRATRLSVLILDFTRTGFMDSQGARLVQDVRSRLPARVGVRVVAAPLGVPSRVLELTGVRRDVPVYDSLAEALES</sequence>
<dbReference type="PROSITE" id="PS50801">
    <property type="entry name" value="STAS"/>
    <property type="match status" value="1"/>
</dbReference>
<organism evidence="2 3">
    <name type="scientific">Streptomyces cynarae</name>
    <dbReference type="NCBI Taxonomy" id="2981134"/>
    <lineage>
        <taxon>Bacteria</taxon>
        <taxon>Bacillati</taxon>
        <taxon>Actinomycetota</taxon>
        <taxon>Actinomycetes</taxon>
        <taxon>Kitasatosporales</taxon>
        <taxon>Streptomycetaceae</taxon>
        <taxon>Streptomyces</taxon>
    </lineage>
</organism>
<dbReference type="InterPro" id="IPR036513">
    <property type="entry name" value="STAS_dom_sf"/>
</dbReference>
<dbReference type="InterPro" id="IPR002645">
    <property type="entry name" value="STAS_dom"/>
</dbReference>
<evidence type="ECO:0000259" key="1">
    <source>
        <dbReference type="PROSITE" id="PS50801"/>
    </source>
</evidence>
<proteinExistence type="predicted"/>
<dbReference type="Proteomes" id="UP001061298">
    <property type="component" value="Chromosome"/>
</dbReference>
<evidence type="ECO:0000313" key="2">
    <source>
        <dbReference type="EMBL" id="UXY20771.1"/>
    </source>
</evidence>
<dbReference type="Gene3D" id="3.30.750.24">
    <property type="entry name" value="STAS domain"/>
    <property type="match status" value="1"/>
</dbReference>
<protein>
    <submittedName>
        <fullName evidence="2">STAS domain-containing protein</fullName>
    </submittedName>
</protein>
<dbReference type="CDD" id="cd07043">
    <property type="entry name" value="STAS_anti-anti-sigma_factors"/>
    <property type="match status" value="1"/>
</dbReference>
<evidence type="ECO:0000313" key="3">
    <source>
        <dbReference type="Proteomes" id="UP001061298"/>
    </source>
</evidence>
<reference evidence="2" key="1">
    <citation type="submission" date="2022-10" db="EMBL/GenBank/DDBJ databases">
        <authorList>
            <person name="Mo P."/>
        </authorList>
    </citation>
    <scope>NUCLEOTIDE SEQUENCE</scope>
    <source>
        <strain evidence="2">HUAS 13-4</strain>
    </source>
</reference>
<accession>A0ABY6E4N4</accession>
<gene>
    <name evidence="2" type="ORF">N8I84_20240</name>
</gene>
<keyword evidence="3" id="KW-1185">Reference proteome</keyword>
<dbReference type="EMBL" id="CP106793">
    <property type="protein sequence ID" value="UXY20771.1"/>
    <property type="molecule type" value="Genomic_DNA"/>
</dbReference>
<name>A0ABY6E4N4_9ACTN</name>